<dbReference type="KEGG" id="tca:103312721"/>
<sequence length="141" mass="15863">MSKVVIYVLDKIVWMLLITAVTTQALQIAGVVDAPKGLGDISYKQDSEYNFQVQVGNSDVRGKRQTDQRSPLIDNIFSIPITTLNAVNNLVQNTRPAFQSLREFAARRFDRANKAANKNQTRQQRPAPVYVHSTEETVNTQ</sequence>
<proteinExistence type="predicted"/>
<dbReference type="PhylomeDB" id="A0A139WJ42"/>
<reference evidence="3 4" key="2">
    <citation type="journal article" date="2010" name="Nucleic Acids Res.">
        <title>BeetleBase in 2010: revisions to provide comprehensive genomic information for Tribolium castaneum.</title>
        <authorList>
            <person name="Kim H.S."/>
            <person name="Murphy T."/>
            <person name="Xia J."/>
            <person name="Caragea D."/>
            <person name="Park Y."/>
            <person name="Beeman R.W."/>
            <person name="Lorenzen M.D."/>
            <person name="Butcher S."/>
            <person name="Manak J.R."/>
            <person name="Brown S.J."/>
        </authorList>
    </citation>
    <scope>GENOME REANNOTATION</scope>
    <source>
        <strain evidence="3 4">Georgia GA2</strain>
    </source>
</reference>
<dbReference type="OrthoDB" id="6621265at2759"/>
<keyword evidence="4" id="KW-1185">Reference proteome</keyword>
<evidence type="ECO:0000256" key="2">
    <source>
        <dbReference type="SAM" id="Phobius"/>
    </source>
</evidence>
<reference evidence="3 4" key="1">
    <citation type="journal article" date="2008" name="Nature">
        <title>The genome of the model beetle and pest Tribolium castaneum.</title>
        <authorList>
            <consortium name="Tribolium Genome Sequencing Consortium"/>
            <person name="Richards S."/>
            <person name="Gibbs R.A."/>
            <person name="Weinstock G.M."/>
            <person name="Brown S.J."/>
            <person name="Denell R."/>
            <person name="Beeman R.W."/>
            <person name="Gibbs R."/>
            <person name="Beeman R.W."/>
            <person name="Brown S.J."/>
            <person name="Bucher G."/>
            <person name="Friedrich M."/>
            <person name="Grimmelikhuijzen C.J."/>
            <person name="Klingler M."/>
            <person name="Lorenzen M."/>
            <person name="Richards S."/>
            <person name="Roth S."/>
            <person name="Schroder R."/>
            <person name="Tautz D."/>
            <person name="Zdobnov E.M."/>
            <person name="Muzny D."/>
            <person name="Gibbs R.A."/>
            <person name="Weinstock G.M."/>
            <person name="Attaway T."/>
            <person name="Bell S."/>
            <person name="Buhay C.J."/>
            <person name="Chandrabose M.N."/>
            <person name="Chavez D."/>
            <person name="Clerk-Blankenburg K.P."/>
            <person name="Cree A."/>
            <person name="Dao M."/>
            <person name="Davis C."/>
            <person name="Chacko J."/>
            <person name="Dinh H."/>
            <person name="Dugan-Rocha S."/>
            <person name="Fowler G."/>
            <person name="Garner T.T."/>
            <person name="Garnes J."/>
            <person name="Gnirke A."/>
            <person name="Hawes A."/>
            <person name="Hernandez J."/>
            <person name="Hines S."/>
            <person name="Holder M."/>
            <person name="Hume J."/>
            <person name="Jhangiani S.N."/>
            <person name="Joshi V."/>
            <person name="Khan Z.M."/>
            <person name="Jackson L."/>
            <person name="Kovar C."/>
            <person name="Kowis A."/>
            <person name="Lee S."/>
            <person name="Lewis L.R."/>
            <person name="Margolis J."/>
            <person name="Morgan M."/>
            <person name="Nazareth L.V."/>
            <person name="Nguyen N."/>
            <person name="Okwuonu G."/>
            <person name="Parker D."/>
            <person name="Richards S."/>
            <person name="Ruiz S.J."/>
            <person name="Santibanez J."/>
            <person name="Savard J."/>
            <person name="Scherer S.E."/>
            <person name="Schneider B."/>
            <person name="Sodergren E."/>
            <person name="Tautz D."/>
            <person name="Vattahil S."/>
            <person name="Villasana D."/>
            <person name="White C.S."/>
            <person name="Wright R."/>
            <person name="Park Y."/>
            <person name="Beeman R.W."/>
            <person name="Lord J."/>
            <person name="Oppert B."/>
            <person name="Lorenzen M."/>
            <person name="Brown S."/>
            <person name="Wang L."/>
            <person name="Savard J."/>
            <person name="Tautz D."/>
            <person name="Richards S."/>
            <person name="Weinstock G."/>
            <person name="Gibbs R.A."/>
            <person name="Liu Y."/>
            <person name="Worley K."/>
            <person name="Weinstock G."/>
            <person name="Elsik C.G."/>
            <person name="Reese J.T."/>
            <person name="Elhaik E."/>
            <person name="Landan G."/>
            <person name="Graur D."/>
            <person name="Arensburger P."/>
            <person name="Atkinson P."/>
            <person name="Beeman R.W."/>
            <person name="Beidler J."/>
            <person name="Brown S.J."/>
            <person name="Demuth J.P."/>
            <person name="Drury D.W."/>
            <person name="Du Y.Z."/>
            <person name="Fujiwara H."/>
            <person name="Lorenzen M."/>
            <person name="Maselli V."/>
            <person name="Osanai M."/>
            <person name="Park Y."/>
            <person name="Robertson H.M."/>
            <person name="Tu Z."/>
            <person name="Wang J.J."/>
            <person name="Wang S."/>
            <person name="Richards S."/>
            <person name="Song H."/>
            <person name="Zhang L."/>
            <person name="Sodergren E."/>
            <person name="Werner D."/>
            <person name="Stanke M."/>
            <person name="Morgenstern B."/>
            <person name="Solovyev V."/>
            <person name="Kosarev P."/>
            <person name="Brown G."/>
            <person name="Chen H.C."/>
            <person name="Ermolaeva O."/>
            <person name="Hlavina W."/>
            <person name="Kapustin Y."/>
            <person name="Kiryutin B."/>
            <person name="Kitts P."/>
            <person name="Maglott D."/>
            <person name="Pruitt K."/>
            <person name="Sapojnikov V."/>
            <person name="Souvorov A."/>
            <person name="Mackey A.J."/>
            <person name="Waterhouse R.M."/>
            <person name="Wyder S."/>
            <person name="Zdobnov E.M."/>
            <person name="Zdobnov E.M."/>
            <person name="Wyder S."/>
            <person name="Kriventseva E.V."/>
            <person name="Kadowaki T."/>
            <person name="Bork P."/>
            <person name="Aranda M."/>
            <person name="Bao R."/>
            <person name="Beermann A."/>
            <person name="Berns N."/>
            <person name="Bolognesi R."/>
            <person name="Bonneton F."/>
            <person name="Bopp D."/>
            <person name="Brown S.J."/>
            <person name="Bucher G."/>
            <person name="Butts T."/>
            <person name="Chaumot A."/>
            <person name="Denell R.E."/>
            <person name="Ferrier D.E."/>
            <person name="Friedrich M."/>
            <person name="Gordon C.M."/>
            <person name="Jindra M."/>
            <person name="Klingler M."/>
            <person name="Lan Q."/>
            <person name="Lattorff H.M."/>
            <person name="Laudet V."/>
            <person name="von Levetsow C."/>
            <person name="Liu Z."/>
            <person name="Lutz R."/>
            <person name="Lynch J.A."/>
            <person name="da Fonseca R.N."/>
            <person name="Posnien N."/>
            <person name="Reuter R."/>
            <person name="Roth S."/>
            <person name="Savard J."/>
            <person name="Schinko J.B."/>
            <person name="Schmitt C."/>
            <person name="Schoppmeier M."/>
            <person name="Schroder R."/>
            <person name="Shippy T.D."/>
            <person name="Simonnet F."/>
            <person name="Marques-Souza H."/>
            <person name="Tautz D."/>
            <person name="Tomoyasu Y."/>
            <person name="Trauner J."/>
            <person name="Van der Zee M."/>
            <person name="Vervoort M."/>
            <person name="Wittkopp N."/>
            <person name="Wimmer E.A."/>
            <person name="Yang X."/>
            <person name="Jones A.K."/>
            <person name="Sattelle D.B."/>
            <person name="Ebert P.R."/>
            <person name="Nelson D."/>
            <person name="Scott J.G."/>
            <person name="Beeman R.W."/>
            <person name="Muthukrishnan S."/>
            <person name="Kramer K.J."/>
            <person name="Arakane Y."/>
            <person name="Beeman R.W."/>
            <person name="Zhu Q."/>
            <person name="Hogenkamp D."/>
            <person name="Dixit R."/>
            <person name="Oppert B."/>
            <person name="Jiang H."/>
            <person name="Zou Z."/>
            <person name="Marshall J."/>
            <person name="Elpidina E."/>
            <person name="Vinokurov K."/>
            <person name="Oppert C."/>
            <person name="Zou Z."/>
            <person name="Evans J."/>
            <person name="Lu Z."/>
            <person name="Zhao P."/>
            <person name="Sumathipala N."/>
            <person name="Altincicek B."/>
            <person name="Vilcinskas A."/>
            <person name="Williams M."/>
            <person name="Hultmark D."/>
            <person name="Hetru C."/>
            <person name="Jiang H."/>
            <person name="Grimmelikhuijzen C.J."/>
            <person name="Hauser F."/>
            <person name="Cazzamali G."/>
            <person name="Williamson M."/>
            <person name="Park Y."/>
            <person name="Li B."/>
            <person name="Tanaka Y."/>
            <person name="Predel R."/>
            <person name="Neupert S."/>
            <person name="Schachtner J."/>
            <person name="Verleyen P."/>
            <person name="Raible F."/>
            <person name="Bork P."/>
            <person name="Friedrich M."/>
            <person name="Walden K.K."/>
            <person name="Robertson H.M."/>
            <person name="Angeli S."/>
            <person name="Foret S."/>
            <person name="Bucher G."/>
            <person name="Schuetz S."/>
            <person name="Maleszka R."/>
            <person name="Wimmer E.A."/>
            <person name="Beeman R.W."/>
            <person name="Lorenzen M."/>
            <person name="Tomoyasu Y."/>
            <person name="Miller S.C."/>
            <person name="Grossmann D."/>
            <person name="Bucher G."/>
        </authorList>
    </citation>
    <scope>NUCLEOTIDE SEQUENCE [LARGE SCALE GENOMIC DNA]</scope>
    <source>
        <strain evidence="3 4">Georgia GA2</strain>
    </source>
</reference>
<keyword evidence="2" id="KW-1133">Transmembrane helix</keyword>
<keyword evidence="2" id="KW-0812">Transmembrane</keyword>
<dbReference type="EMBL" id="KQ971338">
    <property type="protein sequence ID" value="KYB28038.1"/>
    <property type="molecule type" value="Genomic_DNA"/>
</dbReference>
<feature type="region of interest" description="Disordered" evidence="1">
    <location>
        <begin position="114"/>
        <end position="141"/>
    </location>
</feature>
<name>A0A139WJ42_TRICA</name>
<evidence type="ECO:0000256" key="1">
    <source>
        <dbReference type="SAM" id="MobiDB-lite"/>
    </source>
</evidence>
<keyword evidence="2" id="KW-0472">Membrane</keyword>
<evidence type="ECO:0000313" key="3">
    <source>
        <dbReference type="EMBL" id="KYB28038.1"/>
    </source>
</evidence>
<dbReference type="InParanoid" id="A0A139WJ42"/>
<protein>
    <submittedName>
        <fullName evidence="3">Uncharacterized protein</fullName>
    </submittedName>
</protein>
<dbReference type="Proteomes" id="UP000007266">
    <property type="component" value="Linkage group 4"/>
</dbReference>
<dbReference type="AlphaFoldDB" id="A0A139WJ42"/>
<accession>A0A139WJ42</accession>
<evidence type="ECO:0000313" key="4">
    <source>
        <dbReference type="Proteomes" id="UP000007266"/>
    </source>
</evidence>
<feature type="transmembrane region" description="Helical" evidence="2">
    <location>
        <begin position="12"/>
        <end position="32"/>
    </location>
</feature>
<gene>
    <name evidence="3" type="primary">AUGUSTUS-3.0.2_07257</name>
    <name evidence="3" type="ORF">TcasGA2_TC007257</name>
</gene>
<organism evidence="3 4">
    <name type="scientific">Tribolium castaneum</name>
    <name type="common">Red flour beetle</name>
    <dbReference type="NCBI Taxonomy" id="7070"/>
    <lineage>
        <taxon>Eukaryota</taxon>
        <taxon>Metazoa</taxon>
        <taxon>Ecdysozoa</taxon>
        <taxon>Arthropoda</taxon>
        <taxon>Hexapoda</taxon>
        <taxon>Insecta</taxon>
        <taxon>Pterygota</taxon>
        <taxon>Neoptera</taxon>
        <taxon>Endopterygota</taxon>
        <taxon>Coleoptera</taxon>
        <taxon>Polyphaga</taxon>
        <taxon>Cucujiformia</taxon>
        <taxon>Tenebrionidae</taxon>
        <taxon>Tenebrionidae incertae sedis</taxon>
        <taxon>Tribolium</taxon>
    </lineage>
</organism>